<dbReference type="AlphaFoldDB" id="A0A6A5T4R7"/>
<protein>
    <recommendedName>
        <fullName evidence="4">Fungal calcium binding protein domain-containing protein</fullName>
    </recommendedName>
</protein>
<name>A0A6A5T4R7_9PLEO</name>
<keyword evidence="3" id="KW-1185">Reference proteome</keyword>
<evidence type="ECO:0000313" key="2">
    <source>
        <dbReference type="EMBL" id="KAF1947975.1"/>
    </source>
</evidence>
<reference evidence="2" key="1">
    <citation type="journal article" date="2020" name="Stud. Mycol.">
        <title>101 Dothideomycetes genomes: a test case for predicting lifestyles and emergence of pathogens.</title>
        <authorList>
            <person name="Haridas S."/>
            <person name="Albert R."/>
            <person name="Binder M."/>
            <person name="Bloem J."/>
            <person name="Labutti K."/>
            <person name="Salamov A."/>
            <person name="Andreopoulos B."/>
            <person name="Baker S."/>
            <person name="Barry K."/>
            <person name="Bills G."/>
            <person name="Bluhm B."/>
            <person name="Cannon C."/>
            <person name="Castanera R."/>
            <person name="Culley D."/>
            <person name="Daum C."/>
            <person name="Ezra D."/>
            <person name="Gonzalez J."/>
            <person name="Henrissat B."/>
            <person name="Kuo A."/>
            <person name="Liang C."/>
            <person name="Lipzen A."/>
            <person name="Lutzoni F."/>
            <person name="Magnuson J."/>
            <person name="Mondo S."/>
            <person name="Nolan M."/>
            <person name="Ohm R."/>
            <person name="Pangilinan J."/>
            <person name="Park H.-J."/>
            <person name="Ramirez L."/>
            <person name="Alfaro M."/>
            <person name="Sun H."/>
            <person name="Tritt A."/>
            <person name="Yoshinaga Y."/>
            <person name="Zwiers L.-H."/>
            <person name="Turgeon B."/>
            <person name="Goodwin S."/>
            <person name="Spatafora J."/>
            <person name="Crous P."/>
            <person name="Grigoriev I."/>
        </authorList>
    </citation>
    <scope>NUCLEOTIDE SEQUENCE</scope>
    <source>
        <strain evidence="2">CBS 161.51</strain>
    </source>
</reference>
<proteinExistence type="predicted"/>
<feature type="signal peptide" evidence="1">
    <location>
        <begin position="1"/>
        <end position="17"/>
    </location>
</feature>
<keyword evidence="1" id="KW-0732">Signal</keyword>
<dbReference type="EMBL" id="ML975997">
    <property type="protein sequence ID" value="KAF1947975.1"/>
    <property type="molecule type" value="Genomic_DNA"/>
</dbReference>
<sequence>MRFSSIVISTLMALATAAPNAVPNAAPDARALIRLEYQAVTEAIIFAVQSGSCDLLKCAAVLASAACIGASIALGPAGIPSALGCTAGGASALCPCANCVDALGDFLKNNSVCPS</sequence>
<feature type="chain" id="PRO_5025637624" description="Fungal calcium binding protein domain-containing protein" evidence="1">
    <location>
        <begin position="18"/>
        <end position="115"/>
    </location>
</feature>
<accession>A0A6A5T4R7</accession>
<dbReference type="OrthoDB" id="4757933at2759"/>
<gene>
    <name evidence="2" type="ORF">EJ02DRAFT_417455</name>
</gene>
<evidence type="ECO:0000256" key="1">
    <source>
        <dbReference type="SAM" id="SignalP"/>
    </source>
</evidence>
<dbReference type="Proteomes" id="UP000800038">
    <property type="component" value="Unassembled WGS sequence"/>
</dbReference>
<organism evidence="2 3">
    <name type="scientific">Clathrospora elynae</name>
    <dbReference type="NCBI Taxonomy" id="706981"/>
    <lineage>
        <taxon>Eukaryota</taxon>
        <taxon>Fungi</taxon>
        <taxon>Dikarya</taxon>
        <taxon>Ascomycota</taxon>
        <taxon>Pezizomycotina</taxon>
        <taxon>Dothideomycetes</taxon>
        <taxon>Pleosporomycetidae</taxon>
        <taxon>Pleosporales</taxon>
        <taxon>Diademaceae</taxon>
        <taxon>Clathrospora</taxon>
    </lineage>
</organism>
<evidence type="ECO:0000313" key="3">
    <source>
        <dbReference type="Proteomes" id="UP000800038"/>
    </source>
</evidence>
<evidence type="ECO:0008006" key="4">
    <source>
        <dbReference type="Google" id="ProtNLM"/>
    </source>
</evidence>